<sequence length="219" mass="23409">MRPGTAYDLAERQVPSRSLDAALLGASTDPYWLDDPARPAAQPALAGYLDADLAVVGGGYTGLWTALLAKERNPEQNVVLLEGGRIGWAASGRNGGFCAASLTHGGANGRKHLPEEAQTLERLGRENLQEIAGAIDRYGIDCSFEWTGSLGVATEEHQVQWLRGQAGPDAAFLDREAVRREVVSPLYLAGLWDRTGTAMLNPARLAWGLARACREAGVT</sequence>
<organism evidence="2 3">
    <name type="scientific">Arthrobacter deserti</name>
    <dbReference type="NCBI Taxonomy" id="1742687"/>
    <lineage>
        <taxon>Bacteria</taxon>
        <taxon>Bacillati</taxon>
        <taxon>Actinomycetota</taxon>
        <taxon>Actinomycetes</taxon>
        <taxon>Micrococcales</taxon>
        <taxon>Micrococcaceae</taxon>
        <taxon>Arthrobacter</taxon>
    </lineage>
</organism>
<proteinExistence type="predicted"/>
<evidence type="ECO:0000259" key="1">
    <source>
        <dbReference type="Pfam" id="PF01266"/>
    </source>
</evidence>
<reference evidence="2 3" key="1">
    <citation type="submission" date="2020-04" db="EMBL/GenBank/DDBJ databases">
        <authorList>
            <person name="Liu S."/>
        </authorList>
    </citation>
    <scope>NUCLEOTIDE SEQUENCE [LARGE SCALE GENOMIC DNA]</scope>
    <source>
        <strain evidence="2 3">CGMCC 1.15091</strain>
    </source>
</reference>
<dbReference type="PANTHER" id="PTHR13847">
    <property type="entry name" value="SARCOSINE DEHYDROGENASE-RELATED"/>
    <property type="match status" value="1"/>
</dbReference>
<protein>
    <submittedName>
        <fullName evidence="2">FAD-dependent oxidoreductase</fullName>
    </submittedName>
</protein>
<dbReference type="InterPro" id="IPR006076">
    <property type="entry name" value="FAD-dep_OxRdtase"/>
</dbReference>
<accession>A0ABX1JPK2</accession>
<evidence type="ECO:0000313" key="2">
    <source>
        <dbReference type="EMBL" id="NKX51188.1"/>
    </source>
</evidence>
<evidence type="ECO:0000313" key="3">
    <source>
        <dbReference type="Proteomes" id="UP000523795"/>
    </source>
</evidence>
<dbReference type="Gene3D" id="3.30.9.10">
    <property type="entry name" value="D-Amino Acid Oxidase, subunit A, domain 2"/>
    <property type="match status" value="1"/>
</dbReference>
<feature type="domain" description="FAD dependent oxidoreductase" evidence="1">
    <location>
        <begin position="52"/>
        <end position="219"/>
    </location>
</feature>
<dbReference type="Gene3D" id="3.50.50.60">
    <property type="entry name" value="FAD/NAD(P)-binding domain"/>
    <property type="match status" value="1"/>
</dbReference>
<dbReference type="PANTHER" id="PTHR13847:SF281">
    <property type="entry name" value="FAD DEPENDENT OXIDOREDUCTASE DOMAIN-CONTAINING PROTEIN"/>
    <property type="match status" value="1"/>
</dbReference>
<gene>
    <name evidence="2" type="ORF">HER39_11560</name>
</gene>
<keyword evidence="3" id="KW-1185">Reference proteome</keyword>
<name>A0ABX1JPK2_9MICC</name>
<comment type="caution">
    <text evidence="2">The sequence shown here is derived from an EMBL/GenBank/DDBJ whole genome shotgun (WGS) entry which is preliminary data.</text>
</comment>
<dbReference type="EMBL" id="JAAZSR010000186">
    <property type="protein sequence ID" value="NKX51188.1"/>
    <property type="molecule type" value="Genomic_DNA"/>
</dbReference>
<dbReference type="InterPro" id="IPR036188">
    <property type="entry name" value="FAD/NAD-bd_sf"/>
</dbReference>
<feature type="non-terminal residue" evidence="2">
    <location>
        <position position="219"/>
    </location>
</feature>
<dbReference type="Proteomes" id="UP000523795">
    <property type="component" value="Unassembled WGS sequence"/>
</dbReference>
<dbReference type="Pfam" id="PF01266">
    <property type="entry name" value="DAO"/>
    <property type="match status" value="1"/>
</dbReference>
<dbReference type="SUPFAM" id="SSF51905">
    <property type="entry name" value="FAD/NAD(P)-binding domain"/>
    <property type="match status" value="1"/>
</dbReference>